<keyword evidence="2" id="KW-0227">DNA damage</keyword>
<feature type="domain" description="XRCC3/RAD51 homolog 2 helix-hairpin-helix" evidence="7">
    <location>
        <begin position="56"/>
        <end position="98"/>
    </location>
</feature>
<dbReference type="Pfam" id="PF07807">
    <property type="entry name" value="RED_C"/>
    <property type="match status" value="1"/>
</dbReference>
<organism evidence="8 9">
    <name type="scientific">Vitis vinifera</name>
    <name type="common">Grape</name>
    <dbReference type="NCBI Taxonomy" id="29760"/>
    <lineage>
        <taxon>Eukaryota</taxon>
        <taxon>Viridiplantae</taxon>
        <taxon>Streptophyta</taxon>
        <taxon>Embryophyta</taxon>
        <taxon>Tracheophyta</taxon>
        <taxon>Spermatophyta</taxon>
        <taxon>Magnoliopsida</taxon>
        <taxon>eudicotyledons</taxon>
        <taxon>Gunneridae</taxon>
        <taxon>Pentapetalae</taxon>
        <taxon>rosids</taxon>
        <taxon>Vitales</taxon>
        <taxon>Vitaceae</taxon>
        <taxon>Viteae</taxon>
        <taxon>Vitis</taxon>
    </lineage>
</organism>
<evidence type="ECO:0000256" key="3">
    <source>
        <dbReference type="ARBA" id="ARBA00023125"/>
    </source>
</evidence>
<protein>
    <submittedName>
        <fullName evidence="8">Uncharacterized protein</fullName>
    </submittedName>
</protein>
<evidence type="ECO:0000256" key="1">
    <source>
        <dbReference type="ARBA" id="ARBA00004123"/>
    </source>
</evidence>
<gene>
    <name evidence="8" type="ORF">VitviT2T_019570</name>
</gene>
<evidence type="ECO:0000259" key="6">
    <source>
        <dbReference type="Pfam" id="PF07807"/>
    </source>
</evidence>
<dbReference type="Proteomes" id="UP001227230">
    <property type="component" value="Chromosome 13"/>
</dbReference>
<reference evidence="8 9" key="1">
    <citation type="journal article" date="2023" name="Hortic Res">
        <title>The complete reference genome for grapevine (Vitis vinifera L.) genetics and breeding.</title>
        <authorList>
            <person name="Shi X."/>
            <person name="Cao S."/>
            <person name="Wang X."/>
            <person name="Huang S."/>
            <person name="Wang Y."/>
            <person name="Liu Z."/>
            <person name="Liu W."/>
            <person name="Leng X."/>
            <person name="Peng Y."/>
            <person name="Wang N."/>
            <person name="Wang Y."/>
            <person name="Ma Z."/>
            <person name="Xu X."/>
            <person name="Zhang F."/>
            <person name="Xue H."/>
            <person name="Zhong H."/>
            <person name="Wang Y."/>
            <person name="Zhang K."/>
            <person name="Velt A."/>
            <person name="Avia K."/>
            <person name="Holtgrawe D."/>
            <person name="Grimplet J."/>
            <person name="Matus J.T."/>
            <person name="Ware D."/>
            <person name="Wu X."/>
            <person name="Wang H."/>
            <person name="Liu C."/>
            <person name="Fang Y."/>
            <person name="Rustenholz C."/>
            <person name="Cheng Z."/>
            <person name="Xiao H."/>
            <person name="Zhou Y."/>
        </authorList>
    </citation>
    <scope>NUCLEOTIDE SEQUENCE [LARGE SCALE GENOMIC DNA]</scope>
    <source>
        <strain evidence="9">cv. Pinot noir / PN40024</strain>
        <tissue evidence="8">Leaf</tissue>
    </source>
</reference>
<keyword evidence="9" id="KW-1185">Reference proteome</keyword>
<name>A0ABY9D182_VITVI</name>
<dbReference type="PANTHER" id="PTHR12765">
    <property type="entry name" value="RED PROTEIN IK FACTOR CYTOKINE IK"/>
    <property type="match status" value="1"/>
</dbReference>
<evidence type="ECO:0000259" key="7">
    <source>
        <dbReference type="Pfam" id="PF26169"/>
    </source>
</evidence>
<evidence type="ECO:0000313" key="8">
    <source>
        <dbReference type="EMBL" id="WKA01283.1"/>
    </source>
</evidence>
<evidence type="ECO:0000313" key="9">
    <source>
        <dbReference type="Proteomes" id="UP001227230"/>
    </source>
</evidence>
<feature type="domain" description="Protein RED C-terminal" evidence="6">
    <location>
        <begin position="134"/>
        <end position="167"/>
    </location>
</feature>
<dbReference type="InterPro" id="IPR058766">
    <property type="entry name" value="HHH_XRCC3_RAD51B"/>
</dbReference>
<evidence type="ECO:0000256" key="2">
    <source>
        <dbReference type="ARBA" id="ARBA00022763"/>
    </source>
</evidence>
<dbReference type="InterPro" id="IPR039896">
    <property type="entry name" value="Red-like"/>
</dbReference>
<dbReference type="InterPro" id="IPR012492">
    <property type="entry name" value="RED_C"/>
</dbReference>
<sequence>MTNFGGSMEGAEACLKCYTDPSFFKAESEFSGAMKLQVQREKKIRKGRRNDGEQVISEMGSPTSIANIFAACNITTTKEALSLIKFELMELLDMGMGDWEEYQYAEQMAYPEQYLQQNMQTYDVQARRKVLENSECYPGYQEYNREVMDSDDEDDLSKMDMGGRAKGVYIGGTLKHRGNGQHITSRRKQCQKLHSSLV</sequence>
<comment type="subcellular location">
    <subcellularLocation>
        <location evidence="1">Nucleus</location>
    </subcellularLocation>
</comment>
<dbReference type="EMBL" id="CP126660">
    <property type="protein sequence ID" value="WKA01283.1"/>
    <property type="molecule type" value="Genomic_DNA"/>
</dbReference>
<keyword evidence="5" id="KW-0539">Nucleus</keyword>
<accession>A0ABY9D182</accession>
<evidence type="ECO:0000256" key="4">
    <source>
        <dbReference type="ARBA" id="ARBA00023172"/>
    </source>
</evidence>
<dbReference type="Gene3D" id="6.10.280.150">
    <property type="match status" value="1"/>
</dbReference>
<evidence type="ECO:0000256" key="5">
    <source>
        <dbReference type="ARBA" id="ARBA00023242"/>
    </source>
</evidence>
<dbReference type="Pfam" id="PF26169">
    <property type="entry name" value="HHH_XRCC3_RpoA"/>
    <property type="match status" value="1"/>
</dbReference>
<proteinExistence type="predicted"/>
<keyword evidence="3" id="KW-0238">DNA-binding</keyword>
<keyword evidence="4" id="KW-0233">DNA recombination</keyword>